<gene>
    <name evidence="2" type="ORF">CORT_0A06510</name>
</gene>
<organism evidence="2 3">
    <name type="scientific">Candida orthopsilosis (strain 90-125)</name>
    <name type="common">Yeast</name>
    <dbReference type="NCBI Taxonomy" id="1136231"/>
    <lineage>
        <taxon>Eukaryota</taxon>
        <taxon>Fungi</taxon>
        <taxon>Dikarya</taxon>
        <taxon>Ascomycota</taxon>
        <taxon>Saccharomycotina</taxon>
        <taxon>Pichiomycetes</taxon>
        <taxon>Debaryomycetaceae</taxon>
        <taxon>Candida/Lodderomyces clade</taxon>
        <taxon>Candida</taxon>
    </lineage>
</organism>
<dbReference type="GeneID" id="14537764"/>
<keyword evidence="3" id="KW-1185">Reference proteome</keyword>
<dbReference type="OrthoDB" id="4024438at2759"/>
<dbReference type="Proteomes" id="UP000005018">
    <property type="component" value="Chromosome 1"/>
</dbReference>
<sequence length="193" mass="22087">MEDIENKYSDNTAYQFSRPNNIISTRKGITPLQESSANIINNNNLTSMLRNNKLFTSPIKTANDQLNFKKRAATSPTPTLIPHNTKRKLNKTCSIKADEENISPIKPRYSKSNLDNKSKVTDKSPQVEQSPQTEQEQSTNDNIGYPLWPPQSIAEAQLHRQLYQMEQSANHYQQLSNFLVLERKFQIEAGEFS</sequence>
<dbReference type="HOGENOM" id="CLU_1408568_0_0_1"/>
<reference evidence="2 3" key="1">
    <citation type="journal article" date="2012" name="PLoS ONE">
        <title>Sequence and analysis of the genome of the pathogenic yeast Candida orthopsilosis.</title>
        <authorList>
            <person name="Riccombeni A."/>
            <person name="Vidanes G."/>
            <person name="Proux-Wera E."/>
            <person name="Wolfe K.H."/>
            <person name="Butler G."/>
        </authorList>
    </citation>
    <scope>NUCLEOTIDE SEQUENCE [LARGE SCALE GENOMIC DNA]</scope>
    <source>
        <strain evidence="2 3">Co 90-125</strain>
    </source>
</reference>
<protein>
    <submittedName>
        <fullName evidence="2">Uncharacterized protein</fullName>
    </submittedName>
</protein>
<dbReference type="KEGG" id="cot:CORT_0A06510"/>
<feature type="compositionally biased region" description="Low complexity" evidence="1">
    <location>
        <begin position="124"/>
        <end position="139"/>
    </location>
</feature>
<dbReference type="RefSeq" id="XP_003866477.1">
    <property type="nucleotide sequence ID" value="XM_003866429.1"/>
</dbReference>
<proteinExistence type="predicted"/>
<evidence type="ECO:0000313" key="2">
    <source>
        <dbReference type="EMBL" id="CCG21037.1"/>
    </source>
</evidence>
<dbReference type="AlphaFoldDB" id="H8WWP8"/>
<feature type="region of interest" description="Disordered" evidence="1">
    <location>
        <begin position="99"/>
        <end position="148"/>
    </location>
</feature>
<evidence type="ECO:0000256" key="1">
    <source>
        <dbReference type="SAM" id="MobiDB-lite"/>
    </source>
</evidence>
<name>H8WWP8_CANO9</name>
<evidence type="ECO:0000313" key="3">
    <source>
        <dbReference type="Proteomes" id="UP000005018"/>
    </source>
</evidence>
<accession>H8WWP8</accession>
<dbReference type="EMBL" id="HE681719">
    <property type="protein sequence ID" value="CCG21037.1"/>
    <property type="molecule type" value="Genomic_DNA"/>
</dbReference>